<evidence type="ECO:0000313" key="7">
    <source>
        <dbReference type="Proteomes" id="UP000593910"/>
    </source>
</evidence>
<protein>
    <recommendedName>
        <fullName evidence="5">Hemerythrin-like domain-containing protein</fullName>
    </recommendedName>
</protein>
<dbReference type="AlphaFoldDB" id="A0A7M3V921"/>
<evidence type="ECO:0000256" key="1">
    <source>
        <dbReference type="ARBA" id="ARBA00010587"/>
    </source>
</evidence>
<dbReference type="InterPro" id="IPR035938">
    <property type="entry name" value="Hemerythrin-like_sf"/>
</dbReference>
<dbReference type="Pfam" id="PF01814">
    <property type="entry name" value="Hemerythrin"/>
    <property type="match status" value="1"/>
</dbReference>
<dbReference type="Proteomes" id="UP000593910">
    <property type="component" value="Chromosome"/>
</dbReference>
<dbReference type="PROSITE" id="PS00550">
    <property type="entry name" value="HEMERYTHRINS"/>
    <property type="match status" value="1"/>
</dbReference>
<dbReference type="EMBL" id="CP041165">
    <property type="protein sequence ID" value="QOP40254.1"/>
    <property type="molecule type" value="Genomic_DNA"/>
</dbReference>
<keyword evidence="2" id="KW-0813">Transport</keyword>
<keyword evidence="7" id="KW-1185">Reference proteome</keyword>
<sequence length="146" mass="17473">MLIDIKSMPLVAMEFMNETHTKDVEIINELFALVLAYEASPTLENKKRVDELYGDWFAHTIEHFRAEEVMMQEKRFPPYPMHKGEHEKALRLMDEVFREWQRDQDINILKKYMTEHLVPWLTNHINTMDTVTARFFQSETTPCAMH</sequence>
<dbReference type="RefSeq" id="WP_193113686.1">
    <property type="nucleotide sequence ID" value="NZ_CP041165.1"/>
</dbReference>
<keyword evidence="3" id="KW-0479">Metal-binding</keyword>
<proteinExistence type="inferred from homology"/>
<evidence type="ECO:0000256" key="4">
    <source>
        <dbReference type="ARBA" id="ARBA00023004"/>
    </source>
</evidence>
<dbReference type="GO" id="GO:0046872">
    <property type="term" value="F:metal ion binding"/>
    <property type="evidence" value="ECO:0007669"/>
    <property type="project" value="UniProtKB-KW"/>
</dbReference>
<dbReference type="InterPro" id="IPR050669">
    <property type="entry name" value="Hemerythrin"/>
</dbReference>
<evidence type="ECO:0000313" key="6">
    <source>
        <dbReference type="EMBL" id="QOP40254.1"/>
    </source>
</evidence>
<evidence type="ECO:0000259" key="5">
    <source>
        <dbReference type="Pfam" id="PF01814"/>
    </source>
</evidence>
<dbReference type="GO" id="GO:0005344">
    <property type="term" value="F:oxygen carrier activity"/>
    <property type="evidence" value="ECO:0007669"/>
    <property type="project" value="UniProtKB-KW"/>
</dbReference>
<gene>
    <name evidence="6" type="ORF">FJR03_00270</name>
</gene>
<dbReference type="PANTHER" id="PTHR37164">
    <property type="entry name" value="BACTERIOHEMERYTHRIN"/>
    <property type="match status" value="1"/>
</dbReference>
<reference evidence="6 7" key="1">
    <citation type="submission" date="2019-06" db="EMBL/GenBank/DDBJ databases">
        <title>Sulfurimonas gotlandica sp. nov., a chemoautotrophic and psychrotolerant epsilonproteobacterium isolated from a pelagic redoxcline, and an emended description of the genus Sulfurimonas.</title>
        <authorList>
            <person name="Wang S."/>
            <person name="Jiang L."/>
            <person name="Shao Z."/>
        </authorList>
    </citation>
    <scope>NUCLEOTIDE SEQUENCE [LARGE SCALE GENOMIC DNA]</scope>
    <source>
        <strain evidence="6 7">B2</strain>
    </source>
</reference>
<accession>A0A7M3V921</accession>
<comment type="similarity">
    <text evidence="1">Belongs to the hemerythrin family.</text>
</comment>
<dbReference type="CDD" id="cd12107">
    <property type="entry name" value="Hemerythrin"/>
    <property type="match status" value="1"/>
</dbReference>
<dbReference type="KEGG" id="smax:FJR03_00270"/>
<feature type="domain" description="Hemerythrin-like" evidence="5">
    <location>
        <begin position="15"/>
        <end position="130"/>
    </location>
</feature>
<organism evidence="6 7">
    <name type="scientific">Sulfurimonas marina</name>
    <dbReference type="NCBI Taxonomy" id="2590551"/>
    <lineage>
        <taxon>Bacteria</taxon>
        <taxon>Pseudomonadati</taxon>
        <taxon>Campylobacterota</taxon>
        <taxon>Epsilonproteobacteria</taxon>
        <taxon>Campylobacterales</taxon>
        <taxon>Sulfurimonadaceae</taxon>
        <taxon>Sulfurimonas</taxon>
    </lineage>
</organism>
<keyword evidence="2" id="KW-0561">Oxygen transport</keyword>
<dbReference type="PANTHER" id="PTHR37164:SF1">
    <property type="entry name" value="BACTERIOHEMERYTHRIN"/>
    <property type="match status" value="1"/>
</dbReference>
<dbReference type="InterPro" id="IPR012827">
    <property type="entry name" value="Hemerythrin_metal-bd"/>
</dbReference>
<evidence type="ECO:0000256" key="2">
    <source>
        <dbReference type="ARBA" id="ARBA00022621"/>
    </source>
</evidence>
<dbReference type="SUPFAM" id="SSF47188">
    <property type="entry name" value="Hemerythrin-like"/>
    <property type="match status" value="1"/>
</dbReference>
<evidence type="ECO:0000256" key="3">
    <source>
        <dbReference type="ARBA" id="ARBA00022723"/>
    </source>
</evidence>
<dbReference type="InterPro" id="IPR016131">
    <property type="entry name" value="Haemerythrin_Fe_BS"/>
</dbReference>
<dbReference type="Gene3D" id="1.20.120.50">
    <property type="entry name" value="Hemerythrin-like"/>
    <property type="match status" value="1"/>
</dbReference>
<name>A0A7M3V921_9BACT</name>
<keyword evidence="4" id="KW-0408">Iron</keyword>
<dbReference type="NCBIfam" id="TIGR02481">
    <property type="entry name" value="hemeryth_dom"/>
    <property type="match status" value="1"/>
</dbReference>
<dbReference type="InterPro" id="IPR012312">
    <property type="entry name" value="Hemerythrin-like"/>
</dbReference>